<evidence type="ECO:0000313" key="2">
    <source>
        <dbReference type="Proteomes" id="UP000298030"/>
    </source>
</evidence>
<dbReference type="Gene3D" id="3.80.10.10">
    <property type="entry name" value="Ribonuclease Inhibitor"/>
    <property type="match status" value="1"/>
</dbReference>
<dbReference type="InterPro" id="IPR032675">
    <property type="entry name" value="LRR_dom_sf"/>
</dbReference>
<proteinExistence type="predicted"/>
<name>A0A4Y7SKG5_COPMI</name>
<organism evidence="1 2">
    <name type="scientific">Coprinellus micaceus</name>
    <name type="common">Glistening ink-cap mushroom</name>
    <name type="synonym">Coprinus micaceus</name>
    <dbReference type="NCBI Taxonomy" id="71717"/>
    <lineage>
        <taxon>Eukaryota</taxon>
        <taxon>Fungi</taxon>
        <taxon>Dikarya</taxon>
        <taxon>Basidiomycota</taxon>
        <taxon>Agaricomycotina</taxon>
        <taxon>Agaricomycetes</taxon>
        <taxon>Agaricomycetidae</taxon>
        <taxon>Agaricales</taxon>
        <taxon>Agaricineae</taxon>
        <taxon>Psathyrellaceae</taxon>
        <taxon>Coprinellus</taxon>
    </lineage>
</organism>
<comment type="caution">
    <text evidence="1">The sequence shown here is derived from an EMBL/GenBank/DDBJ whole genome shotgun (WGS) entry which is preliminary data.</text>
</comment>
<gene>
    <name evidence="1" type="ORF">FA13DRAFT_1741038</name>
</gene>
<dbReference type="EMBL" id="QPFP01000092">
    <property type="protein sequence ID" value="TEB22380.1"/>
    <property type="molecule type" value="Genomic_DNA"/>
</dbReference>
<keyword evidence="2" id="KW-1185">Reference proteome</keyword>
<sequence length="546" mass="61431">MAANFGAAQSTTSPLSHLLCSNQAPSLLEVASLHHGITTITSRMHELHAEYQSLKDQLSRHRAALAPIRRIPAEVLNEIFNFALPSKRTFAAKEKLLKLRLVCRAWNAISYTQWSRLQVTVDLAKPFSASRIRSWFANGRNSRKALQLCLPSPLYRGCRCRNPPATCWWADAALLELLGDMKSLNSLALAFPSPTCFENFRAALMLHTPSAQRVWGSLTSLTLNIQGSREKPARHSTLLTDLPLALKTLHLTLGGRMETEVPPRIDIPPNPFQSLTTLSVSCYWDSPFVLDVLRQCVAVEELHLRFGFREHSWTEIVSEVVLPRARTLVLESIKPSPILKILSRLRLPSLVSLEIDNLFIDNENRRMLGTIFQNLQLLSCAERASTLRSLKVKGLSLDSGTLANVLSGLPTLERVILSNSPFKVGGFLSTLRDSETPPFDDSKICHEELLPSLRQLELLNIRENFDLEPLLQFFKRRKRANKLNGSPDPLRRIVLSIAESDEGWKKIQSKCYIVMEELRRNHGVVVDRLVAWDGADDTEDGDDDDD</sequence>
<reference evidence="1 2" key="1">
    <citation type="journal article" date="2019" name="Nat. Ecol. Evol.">
        <title>Megaphylogeny resolves global patterns of mushroom evolution.</title>
        <authorList>
            <person name="Varga T."/>
            <person name="Krizsan K."/>
            <person name="Foldi C."/>
            <person name="Dima B."/>
            <person name="Sanchez-Garcia M."/>
            <person name="Sanchez-Ramirez S."/>
            <person name="Szollosi G.J."/>
            <person name="Szarkandi J.G."/>
            <person name="Papp V."/>
            <person name="Albert L."/>
            <person name="Andreopoulos W."/>
            <person name="Angelini C."/>
            <person name="Antonin V."/>
            <person name="Barry K.W."/>
            <person name="Bougher N.L."/>
            <person name="Buchanan P."/>
            <person name="Buyck B."/>
            <person name="Bense V."/>
            <person name="Catcheside P."/>
            <person name="Chovatia M."/>
            <person name="Cooper J."/>
            <person name="Damon W."/>
            <person name="Desjardin D."/>
            <person name="Finy P."/>
            <person name="Geml J."/>
            <person name="Haridas S."/>
            <person name="Hughes K."/>
            <person name="Justo A."/>
            <person name="Karasinski D."/>
            <person name="Kautmanova I."/>
            <person name="Kiss B."/>
            <person name="Kocsube S."/>
            <person name="Kotiranta H."/>
            <person name="LaButti K.M."/>
            <person name="Lechner B.E."/>
            <person name="Liimatainen K."/>
            <person name="Lipzen A."/>
            <person name="Lukacs Z."/>
            <person name="Mihaltcheva S."/>
            <person name="Morgado L.N."/>
            <person name="Niskanen T."/>
            <person name="Noordeloos M.E."/>
            <person name="Ohm R.A."/>
            <person name="Ortiz-Santana B."/>
            <person name="Ovrebo C."/>
            <person name="Racz N."/>
            <person name="Riley R."/>
            <person name="Savchenko A."/>
            <person name="Shiryaev A."/>
            <person name="Soop K."/>
            <person name="Spirin V."/>
            <person name="Szebenyi C."/>
            <person name="Tomsovsky M."/>
            <person name="Tulloss R.E."/>
            <person name="Uehling J."/>
            <person name="Grigoriev I.V."/>
            <person name="Vagvolgyi C."/>
            <person name="Papp T."/>
            <person name="Martin F.M."/>
            <person name="Miettinen O."/>
            <person name="Hibbett D.S."/>
            <person name="Nagy L.G."/>
        </authorList>
    </citation>
    <scope>NUCLEOTIDE SEQUENCE [LARGE SCALE GENOMIC DNA]</scope>
    <source>
        <strain evidence="1 2">FP101781</strain>
    </source>
</reference>
<evidence type="ECO:0000313" key="1">
    <source>
        <dbReference type="EMBL" id="TEB22380.1"/>
    </source>
</evidence>
<protein>
    <recommendedName>
        <fullName evidence="3">F-box domain-containing protein</fullName>
    </recommendedName>
</protein>
<dbReference type="OrthoDB" id="3365698at2759"/>
<evidence type="ECO:0008006" key="3">
    <source>
        <dbReference type="Google" id="ProtNLM"/>
    </source>
</evidence>
<dbReference type="AlphaFoldDB" id="A0A4Y7SKG5"/>
<accession>A0A4Y7SKG5</accession>
<dbReference type="SUPFAM" id="SSF52047">
    <property type="entry name" value="RNI-like"/>
    <property type="match status" value="1"/>
</dbReference>
<dbReference type="Proteomes" id="UP000298030">
    <property type="component" value="Unassembled WGS sequence"/>
</dbReference>